<dbReference type="PROSITE" id="PS50106">
    <property type="entry name" value="PDZ"/>
    <property type="match status" value="1"/>
</dbReference>
<reference evidence="5" key="1">
    <citation type="submission" date="2020-08" db="EMBL/GenBank/DDBJ databases">
        <title>Spodoptera exigua strain:BAW_Kor-Di-RS1 Genome sequencing and assembly.</title>
        <authorList>
            <person name="Kim J."/>
            <person name="Nam H.Y."/>
            <person name="Kwon M."/>
            <person name="Choi J.H."/>
            <person name="Cho S.R."/>
            <person name="Kim G.-H."/>
        </authorList>
    </citation>
    <scope>NUCLEOTIDE SEQUENCE</scope>
    <source>
        <strain evidence="5">BAW_Kor-Di-RS1</strain>
        <tissue evidence="5">Whole-body</tissue>
    </source>
</reference>
<feature type="compositionally biased region" description="Basic residues" evidence="2">
    <location>
        <begin position="268"/>
        <end position="277"/>
    </location>
</feature>
<keyword evidence="6" id="KW-1185">Reference proteome</keyword>
<feature type="signal peptide" evidence="3">
    <location>
        <begin position="1"/>
        <end position="23"/>
    </location>
</feature>
<keyword evidence="1" id="KW-0175">Coiled coil</keyword>
<feature type="compositionally biased region" description="Basic and acidic residues" evidence="2">
    <location>
        <begin position="278"/>
        <end position="293"/>
    </location>
</feature>
<evidence type="ECO:0000259" key="4">
    <source>
        <dbReference type="PROSITE" id="PS50106"/>
    </source>
</evidence>
<feature type="compositionally biased region" description="Basic residues" evidence="2">
    <location>
        <begin position="461"/>
        <end position="472"/>
    </location>
</feature>
<comment type="caution">
    <text evidence="5">The sequence shown here is derived from an EMBL/GenBank/DDBJ whole genome shotgun (WGS) entry which is preliminary data.</text>
</comment>
<name>A0A835GAW0_SPOEX</name>
<evidence type="ECO:0000313" key="5">
    <source>
        <dbReference type="EMBL" id="KAF9411181.1"/>
    </source>
</evidence>
<dbReference type="SUPFAM" id="SSF50156">
    <property type="entry name" value="PDZ domain-like"/>
    <property type="match status" value="1"/>
</dbReference>
<evidence type="ECO:0000256" key="3">
    <source>
        <dbReference type="SAM" id="SignalP"/>
    </source>
</evidence>
<feature type="region of interest" description="Disordered" evidence="2">
    <location>
        <begin position="382"/>
        <end position="533"/>
    </location>
</feature>
<evidence type="ECO:0000313" key="6">
    <source>
        <dbReference type="Proteomes" id="UP000648187"/>
    </source>
</evidence>
<proteinExistence type="predicted"/>
<accession>A0A835GAW0</accession>
<dbReference type="Gene3D" id="2.30.42.10">
    <property type="match status" value="1"/>
</dbReference>
<feature type="compositionally biased region" description="Basic and acidic residues" evidence="2">
    <location>
        <begin position="382"/>
        <end position="391"/>
    </location>
</feature>
<feature type="chain" id="PRO_5032481654" description="PDZ domain-containing protein" evidence="3">
    <location>
        <begin position="24"/>
        <end position="566"/>
    </location>
</feature>
<evidence type="ECO:0000256" key="1">
    <source>
        <dbReference type="SAM" id="Coils"/>
    </source>
</evidence>
<dbReference type="AlphaFoldDB" id="A0A835GAW0"/>
<feature type="region of interest" description="Disordered" evidence="2">
    <location>
        <begin position="235"/>
        <end position="293"/>
    </location>
</feature>
<feature type="compositionally biased region" description="Basic and acidic residues" evidence="2">
    <location>
        <begin position="442"/>
        <end position="454"/>
    </location>
</feature>
<dbReference type="InterPro" id="IPR036034">
    <property type="entry name" value="PDZ_sf"/>
</dbReference>
<dbReference type="Proteomes" id="UP000648187">
    <property type="component" value="Unassembled WGS sequence"/>
</dbReference>
<feature type="compositionally biased region" description="Polar residues" evidence="2">
    <location>
        <begin position="475"/>
        <end position="487"/>
    </location>
</feature>
<organism evidence="5 6">
    <name type="scientific">Spodoptera exigua</name>
    <name type="common">Beet armyworm</name>
    <name type="synonym">Noctua fulgens</name>
    <dbReference type="NCBI Taxonomy" id="7107"/>
    <lineage>
        <taxon>Eukaryota</taxon>
        <taxon>Metazoa</taxon>
        <taxon>Ecdysozoa</taxon>
        <taxon>Arthropoda</taxon>
        <taxon>Hexapoda</taxon>
        <taxon>Insecta</taxon>
        <taxon>Pterygota</taxon>
        <taxon>Neoptera</taxon>
        <taxon>Endopterygota</taxon>
        <taxon>Lepidoptera</taxon>
        <taxon>Glossata</taxon>
        <taxon>Ditrysia</taxon>
        <taxon>Noctuoidea</taxon>
        <taxon>Noctuidae</taxon>
        <taxon>Amphipyrinae</taxon>
        <taxon>Spodoptera</taxon>
    </lineage>
</organism>
<gene>
    <name evidence="5" type="ORF">HW555_009954</name>
</gene>
<feature type="compositionally biased region" description="Basic residues" evidence="2">
    <location>
        <begin position="392"/>
        <end position="404"/>
    </location>
</feature>
<feature type="compositionally biased region" description="Basic and acidic residues" evidence="2">
    <location>
        <begin position="508"/>
        <end position="522"/>
    </location>
</feature>
<keyword evidence="3" id="KW-0732">Signal</keyword>
<feature type="compositionally biased region" description="Basic and acidic residues" evidence="2">
    <location>
        <begin position="490"/>
        <end position="501"/>
    </location>
</feature>
<protein>
    <recommendedName>
        <fullName evidence="4">PDZ domain-containing protein</fullName>
    </recommendedName>
</protein>
<feature type="domain" description="PDZ" evidence="4">
    <location>
        <begin position="65"/>
        <end position="107"/>
    </location>
</feature>
<feature type="compositionally biased region" description="Low complexity" evidence="2">
    <location>
        <begin position="244"/>
        <end position="265"/>
    </location>
</feature>
<dbReference type="InterPro" id="IPR001478">
    <property type="entry name" value="PDZ"/>
</dbReference>
<feature type="coiled-coil region" evidence="1">
    <location>
        <begin position="124"/>
        <end position="158"/>
    </location>
</feature>
<evidence type="ECO:0000256" key="2">
    <source>
        <dbReference type="SAM" id="MobiDB-lite"/>
    </source>
</evidence>
<dbReference type="EMBL" id="JACKWZ010000233">
    <property type="protein sequence ID" value="KAF9411181.1"/>
    <property type="molecule type" value="Genomic_DNA"/>
</dbReference>
<sequence>MFSLITLLQVGLQLWLNFSPAESHHAVRDFGGCASIVTVEAREGTWGAVPRGSGMLIEWPGENVGLKTGDRLLEVNGTSVIACRNQEELQRATSAANPARLVLLRNTATAQAPQPANGFTQNEAASLRAELGALRSAADDAEKAKEGLRADNTRLTHRISYLEEQVAELLSRHTQLHSTSSNDSCITVNKTKKNVTNINITTDPHPKPSPKSEVQVFQKGPDITAIVAKLPGLDGAESNLPMIRPRSNASGASSRAAISPRATPPLNHRSHSSHKNQRHIEKQRMKNERLSRSKCEDYFRSDSDLDIRDSHSSASVDPRHYEIKKAADRIEESIKKTNWAERKTLSIIEQLKRSQRLRKMKKNDSSEDIQLESERHYMYHRIDGKVLENAHKSSRRTSKLHSRSAKSSEFESESDFPNGDMYSSSPRIDYGSETCSRMSHYKKNDDRKDSDLKSRPTPPRKPLRLSLHKARSAHSLINGSESETPSRPASEAKHTDTECNKRPVKRTHAADKWARERIRDAGRATPRPTRKHLNGLSACEAPAADDLYPENTHMPVRINGMGAKWC</sequence>